<feature type="domain" description="Sodium/calcium exchanger membrane region" evidence="10">
    <location>
        <begin position="557"/>
        <end position="702"/>
    </location>
</feature>
<feature type="signal peptide" evidence="9">
    <location>
        <begin position="1"/>
        <end position="17"/>
    </location>
</feature>
<feature type="transmembrane region" description="Helical" evidence="8">
    <location>
        <begin position="556"/>
        <end position="577"/>
    </location>
</feature>
<evidence type="ECO:0000256" key="6">
    <source>
        <dbReference type="ARBA" id="ARBA00023136"/>
    </source>
</evidence>
<keyword evidence="9" id="KW-0732">Signal</keyword>
<keyword evidence="3" id="KW-0813">Transport</keyword>
<keyword evidence="5 8" id="KW-1133">Transmembrane helix</keyword>
<feature type="transmembrane region" description="Helical" evidence="8">
    <location>
        <begin position="689"/>
        <end position="708"/>
    </location>
</feature>
<gene>
    <name evidence="11" type="ORF">MSYG_3581</name>
</gene>
<dbReference type="InterPro" id="IPR004837">
    <property type="entry name" value="NaCa_Exmemb"/>
</dbReference>
<feature type="transmembrane region" description="Helical" evidence="8">
    <location>
        <begin position="74"/>
        <end position="94"/>
    </location>
</feature>
<sequence length="717" mass="76136">MSAVRGVWLALARAVHAEAPTLSGACAPLPAGLSAQEACAFVRAQCADSPIYAYVQAYYCLGAGSGGAALASRALVSLGLLVWLLVLFSALGLVASDFFCPNLASIAARLGLSDSIVGVTLLALGNGFPDVISTFRAMEKNAGELALGELMGAAVFTVSMVCGSIMLMHEFAVPPASFLRDVGTYTVAVLLVLFFLLDGSLGLAEGACMLGLYLGYVATVCLGDLARPGNEAAAPLLDRPQEAEAPSTPQLGHHSLLSAARVHDLLWLGDAGLAMSGDMAHHVLDPMFGHRHPSLSRARSYHSLDRQAPHSPFLRPRPGRARTVDAVRTPVPARLPRFLDEAVLVASPTEGAMPTLPSPPAVPSIQVDSAPSPTPPSVAAMEEVLARLRSPPRALTLPRLIAIACVPSLLRWEHKSHFHRGVSVFCAPAFLALRLTVPLVSHDEFLLHEALGRLRDAEDERALWDEIWDEVGAVLETPAPIVDTAERVAADHLLLCVNCVMTPQFVLWVADAPWPAHAAAAVLGGCAGAALWRHLRRAADRDAPAQLQLYALARSSLGFVLGLAWIVVLVDSVLALLRALGYLYHWSEAILGLTLFALGNSLGDVVTNLSIARLGHPIMALTACFASPMTNLLLGIGFSATWLSLRHPTHGPYHIALSPALVLSSSVLLLMLALMLVVLPLLRFRVNRYLGMCLLATYVGVMGANVLLELHADARLV</sequence>
<feature type="region of interest" description="Disordered" evidence="7">
    <location>
        <begin position="298"/>
        <end position="319"/>
    </location>
</feature>
<evidence type="ECO:0000256" key="3">
    <source>
        <dbReference type="ARBA" id="ARBA00022448"/>
    </source>
</evidence>
<feature type="chain" id="PRO_5013223911" description="Sodium/calcium exchanger membrane region domain-containing protein" evidence="9">
    <location>
        <begin position="18"/>
        <end position="717"/>
    </location>
</feature>
<organism evidence="11 12">
    <name type="scientific">Malassezia sympodialis (strain ATCC 42132)</name>
    <name type="common">Atopic eczema-associated yeast</name>
    <dbReference type="NCBI Taxonomy" id="1230383"/>
    <lineage>
        <taxon>Eukaryota</taxon>
        <taxon>Fungi</taxon>
        <taxon>Dikarya</taxon>
        <taxon>Basidiomycota</taxon>
        <taxon>Ustilaginomycotina</taxon>
        <taxon>Malasseziomycetes</taxon>
        <taxon>Malasseziales</taxon>
        <taxon>Malasseziaceae</taxon>
        <taxon>Malassezia</taxon>
    </lineage>
</organism>
<feature type="domain" description="Sodium/calcium exchanger membrane region" evidence="10">
    <location>
        <begin position="81"/>
        <end position="220"/>
    </location>
</feature>
<dbReference type="OrthoDB" id="407410at2759"/>
<evidence type="ECO:0000256" key="4">
    <source>
        <dbReference type="ARBA" id="ARBA00022692"/>
    </source>
</evidence>
<evidence type="ECO:0000256" key="9">
    <source>
        <dbReference type="SAM" id="SignalP"/>
    </source>
</evidence>
<keyword evidence="12" id="KW-1185">Reference proteome</keyword>
<dbReference type="VEuPathDB" id="FungiDB:MSYG_3581"/>
<protein>
    <recommendedName>
        <fullName evidence="10">Sodium/calcium exchanger membrane region domain-containing protein</fullName>
    </recommendedName>
</protein>
<evidence type="ECO:0000259" key="10">
    <source>
        <dbReference type="Pfam" id="PF01699"/>
    </source>
</evidence>
<feature type="transmembrane region" description="Helical" evidence="8">
    <location>
        <begin position="660"/>
        <end position="682"/>
    </location>
</feature>
<proteinExistence type="inferred from homology"/>
<comment type="subcellular location">
    <subcellularLocation>
        <location evidence="1">Membrane</location>
        <topology evidence="1">Multi-pass membrane protein</topology>
    </subcellularLocation>
</comment>
<dbReference type="STRING" id="1230383.A0A1M8A9U6"/>
<dbReference type="GO" id="GO:0008324">
    <property type="term" value="F:monoatomic cation transmembrane transporter activity"/>
    <property type="evidence" value="ECO:0007669"/>
    <property type="project" value="TreeGrafter"/>
</dbReference>
<evidence type="ECO:0000256" key="1">
    <source>
        <dbReference type="ARBA" id="ARBA00004141"/>
    </source>
</evidence>
<feature type="transmembrane region" description="Helical" evidence="8">
    <location>
        <begin position="178"/>
        <end position="197"/>
    </location>
</feature>
<evidence type="ECO:0000313" key="12">
    <source>
        <dbReference type="Proteomes" id="UP000186303"/>
    </source>
</evidence>
<dbReference type="OMA" id="VKQPIDM"/>
<dbReference type="EMBL" id="LT671826">
    <property type="protein sequence ID" value="SHO79232.1"/>
    <property type="molecule type" value="Genomic_DNA"/>
</dbReference>
<feature type="transmembrane region" description="Helical" evidence="8">
    <location>
        <begin position="618"/>
        <end position="640"/>
    </location>
</feature>
<name>A0A1M8A9U6_MALS4</name>
<feature type="transmembrane region" description="Helical" evidence="8">
    <location>
        <begin position="583"/>
        <end position="606"/>
    </location>
</feature>
<evidence type="ECO:0000256" key="7">
    <source>
        <dbReference type="SAM" id="MobiDB-lite"/>
    </source>
</evidence>
<dbReference type="PANTHER" id="PTHR12266">
    <property type="entry name" value="NA+/CA2+ K+ INDEPENDENT EXCHANGER"/>
    <property type="match status" value="1"/>
</dbReference>
<evidence type="ECO:0000313" key="11">
    <source>
        <dbReference type="EMBL" id="SHO79232.1"/>
    </source>
</evidence>
<evidence type="ECO:0000256" key="2">
    <source>
        <dbReference type="ARBA" id="ARBA00008170"/>
    </source>
</evidence>
<dbReference type="InterPro" id="IPR044880">
    <property type="entry name" value="NCX_ion-bd_dom_sf"/>
</dbReference>
<dbReference type="InterPro" id="IPR051359">
    <property type="entry name" value="CaCA_antiporter"/>
</dbReference>
<dbReference type="AlphaFoldDB" id="A0A1M8A9U6"/>
<reference evidence="12" key="1">
    <citation type="journal article" date="2017" name="Nucleic Acids Res.">
        <title>Proteogenomics produces comprehensive and highly accurate protein-coding gene annotation in a complete genome assembly of Malassezia sympodialis.</title>
        <authorList>
            <person name="Zhu Y."/>
            <person name="Engstroem P.G."/>
            <person name="Tellgren-Roth C."/>
            <person name="Baudo C.D."/>
            <person name="Kennell J.C."/>
            <person name="Sun S."/>
            <person name="Billmyre R.B."/>
            <person name="Schroeder M.S."/>
            <person name="Andersson A."/>
            <person name="Holm T."/>
            <person name="Sigurgeirsson B."/>
            <person name="Wu G."/>
            <person name="Sankaranarayanan S.R."/>
            <person name="Siddharthan R."/>
            <person name="Sanyal K."/>
            <person name="Lundeberg J."/>
            <person name="Nystedt B."/>
            <person name="Boekhout T."/>
            <person name="Dawson T.L. Jr."/>
            <person name="Heitman J."/>
            <person name="Scheynius A."/>
            <person name="Lehtioe J."/>
        </authorList>
    </citation>
    <scope>NUCLEOTIDE SEQUENCE [LARGE SCALE GENOMIC DNA]</scope>
    <source>
        <strain evidence="12">ATCC 42132</strain>
    </source>
</reference>
<dbReference type="Proteomes" id="UP000186303">
    <property type="component" value="Chromosome 6"/>
</dbReference>
<dbReference type="PANTHER" id="PTHR12266:SF0">
    <property type="entry name" value="MITOCHONDRIAL SODIUM_CALCIUM EXCHANGER PROTEIN"/>
    <property type="match status" value="1"/>
</dbReference>
<keyword evidence="6 8" id="KW-0472">Membrane</keyword>
<dbReference type="Pfam" id="PF01699">
    <property type="entry name" value="Na_Ca_ex"/>
    <property type="match status" value="2"/>
</dbReference>
<dbReference type="GO" id="GO:0006874">
    <property type="term" value="P:intracellular calcium ion homeostasis"/>
    <property type="evidence" value="ECO:0007669"/>
    <property type="project" value="TreeGrafter"/>
</dbReference>
<evidence type="ECO:0000256" key="5">
    <source>
        <dbReference type="ARBA" id="ARBA00022989"/>
    </source>
</evidence>
<dbReference type="Gene3D" id="1.20.1420.30">
    <property type="entry name" value="NCX, central ion-binding region"/>
    <property type="match status" value="2"/>
</dbReference>
<keyword evidence="4 8" id="KW-0812">Transmembrane</keyword>
<dbReference type="GO" id="GO:0016020">
    <property type="term" value="C:membrane"/>
    <property type="evidence" value="ECO:0007669"/>
    <property type="project" value="UniProtKB-SubCell"/>
</dbReference>
<feature type="transmembrane region" description="Helical" evidence="8">
    <location>
        <begin position="145"/>
        <end position="166"/>
    </location>
</feature>
<comment type="similarity">
    <text evidence="2">Belongs to the Ca(2+):cation antiporter (CaCA) (TC 2.A.19) family.</text>
</comment>
<feature type="transmembrane region" description="Helical" evidence="8">
    <location>
        <begin position="106"/>
        <end position="125"/>
    </location>
</feature>
<evidence type="ECO:0000256" key="8">
    <source>
        <dbReference type="SAM" id="Phobius"/>
    </source>
</evidence>
<accession>A0A1M8A9U6</accession>